<feature type="transmembrane region" description="Helical" evidence="2">
    <location>
        <begin position="292"/>
        <end position="313"/>
    </location>
</feature>
<accession>A0ABX4IY40</accession>
<keyword evidence="4" id="KW-1185">Reference proteome</keyword>
<feature type="transmembrane region" description="Helical" evidence="2">
    <location>
        <begin position="325"/>
        <end position="349"/>
    </location>
</feature>
<feature type="transmembrane region" description="Helical" evidence="2">
    <location>
        <begin position="361"/>
        <end position="381"/>
    </location>
</feature>
<keyword evidence="2" id="KW-0812">Transmembrane</keyword>
<evidence type="ECO:0000256" key="2">
    <source>
        <dbReference type="SAM" id="Phobius"/>
    </source>
</evidence>
<feature type="transmembrane region" description="Helical" evidence="2">
    <location>
        <begin position="27"/>
        <end position="47"/>
    </location>
</feature>
<evidence type="ECO:0000313" key="4">
    <source>
        <dbReference type="Proteomes" id="UP000219972"/>
    </source>
</evidence>
<organism evidence="3 4">
    <name type="scientific">Rhizobium anhuiense</name>
    <dbReference type="NCBI Taxonomy" id="1184720"/>
    <lineage>
        <taxon>Bacteria</taxon>
        <taxon>Pseudomonadati</taxon>
        <taxon>Pseudomonadota</taxon>
        <taxon>Alphaproteobacteria</taxon>
        <taxon>Hyphomicrobiales</taxon>
        <taxon>Rhizobiaceae</taxon>
        <taxon>Rhizobium/Agrobacterium group</taxon>
        <taxon>Rhizobium</taxon>
    </lineage>
</organism>
<feature type="region of interest" description="Disordered" evidence="1">
    <location>
        <begin position="805"/>
        <end position="852"/>
    </location>
</feature>
<name>A0ABX4IY40_9HYPH</name>
<reference evidence="3 4" key="1">
    <citation type="submission" date="2017-09" db="EMBL/GenBank/DDBJ databases">
        <title>Comparative genomics of rhizobia isolated from Phaseolus vulgaris in China.</title>
        <authorList>
            <person name="Tong W."/>
        </authorList>
    </citation>
    <scope>NUCLEOTIDE SEQUENCE [LARGE SCALE GENOMIC DNA]</scope>
    <source>
        <strain evidence="3 4">Y27</strain>
    </source>
</reference>
<keyword evidence="2" id="KW-0472">Membrane</keyword>
<keyword evidence="2" id="KW-1133">Transmembrane helix</keyword>
<evidence type="ECO:0008006" key="5">
    <source>
        <dbReference type="Google" id="ProtNLM"/>
    </source>
</evidence>
<gene>
    <name evidence="3" type="ORF">CO662_36685</name>
</gene>
<feature type="transmembrane region" description="Helical" evidence="2">
    <location>
        <begin position="245"/>
        <end position="267"/>
    </location>
</feature>
<dbReference type="EMBL" id="NWSL01000067">
    <property type="protein sequence ID" value="PDS45775.1"/>
    <property type="molecule type" value="Genomic_DNA"/>
</dbReference>
<evidence type="ECO:0000313" key="3">
    <source>
        <dbReference type="EMBL" id="PDS45775.1"/>
    </source>
</evidence>
<proteinExistence type="predicted"/>
<comment type="caution">
    <text evidence="3">The sequence shown here is derived from an EMBL/GenBank/DDBJ whole genome shotgun (WGS) entry which is preliminary data.</text>
</comment>
<dbReference type="Proteomes" id="UP000219972">
    <property type="component" value="Unassembled WGS sequence"/>
</dbReference>
<evidence type="ECO:0000256" key="1">
    <source>
        <dbReference type="SAM" id="MobiDB-lite"/>
    </source>
</evidence>
<feature type="transmembrane region" description="Helical" evidence="2">
    <location>
        <begin position="174"/>
        <end position="194"/>
    </location>
</feature>
<protein>
    <recommendedName>
        <fullName evidence="5">PNPLA domain-containing protein</fullName>
    </recommendedName>
</protein>
<feature type="compositionally biased region" description="Low complexity" evidence="1">
    <location>
        <begin position="817"/>
        <end position="834"/>
    </location>
</feature>
<sequence length="912" mass="97793">MWFALALGVVAAVLSWGVLKPDAWSWTAWTLGIGVWAGAFGLLALLLRLISNATDLLRVLAAMWRPLVLVLAAAYLLFSNDQGRELGVSLMAENSGWRLFFLFLALIYWAANNWHTARLGLRAAVKRHDIPAPSGDEQWLFWPPRLLGVCAHLFAAVNLSLAAQNQPAFASSGLLWLVAWTAPLIIIIATVLAWHFDRLVVSQRTTRERTTWSWIAGAIVALLLLAGIPGFIAGIAFFVRSLPPGFSWGTFAISASAVVFLIGVSWLRRRPLVVGSSEAGKAADDKRENQEIFVFTAGLFVIAFVFACATWINPVAVGRSLGSMVVAYFALGAILALVNALEFAVAWTTEKGVFGRGASPRVVGAYAVVFMIGLGVLNAWLHPFHRVRPCDGDCIAPKSAAGFVAPVSPDERPTVAAVAHAWYEQAKAAYGKAHGEGPVPMLIVATAGGGIRAAYWTAEVLEKLATDFETEDGFKDEGGVRPYLFAISGVSGGSVGATAFEAALAERDEHPCQAGDVTCPRRAMTFLTADFLAPALASLVFVDAPSSFLPDFGQADRGTALERSFEDASGGLLARPFLSLFPYKKDPAVEGKAPWRPILLLNATHEETGKRIITGHVLIERNVFIDSLDALHVLGKDVRASTAAHNSARFTYVSPAGDLGDSHGSMIDGGYFENFGALSALELTRAARWELRNEKPGVKLVVLMISSDPGLEQAHELVRIKEAKDHGQCLVSVTEREDAPSSAAGALQKTDESPNYLSLDKKKVQNALLNEFLAPFQGIKNVREAHGNRAAAELAVEICAEFPDPERAPATAPPSTTPSQSAASQSPQMQSAAPLDKAKNESVNQSTPVEASRDNPYFAHLAMCTKGKPPPVQPPLGWVLSSATQTAFHSLLGQCGNGTELEQLEIALGKKD</sequence>
<feature type="transmembrane region" description="Helical" evidence="2">
    <location>
        <begin position="142"/>
        <end position="162"/>
    </location>
</feature>
<feature type="transmembrane region" description="Helical" evidence="2">
    <location>
        <begin position="214"/>
        <end position="239"/>
    </location>
</feature>
<feature type="transmembrane region" description="Helical" evidence="2">
    <location>
        <begin position="59"/>
        <end position="78"/>
    </location>
</feature>
<feature type="transmembrane region" description="Helical" evidence="2">
    <location>
        <begin position="98"/>
        <end position="121"/>
    </location>
</feature>